<dbReference type="Proteomes" id="UP000287651">
    <property type="component" value="Unassembled WGS sequence"/>
</dbReference>
<evidence type="ECO:0000313" key="2">
    <source>
        <dbReference type="Proteomes" id="UP000287651"/>
    </source>
</evidence>
<evidence type="ECO:0000313" key="1">
    <source>
        <dbReference type="EMBL" id="RRT57489.1"/>
    </source>
</evidence>
<sequence>METVLRTPPVRLPSLVSPFLNRLPFTKPPSHSAKLSSTSRRRLLAAFSPRAMASPSSSQVTIIPRIWISYPSFPIQSCSEISLPIDLRLLADGLNFHLRWWRKVM</sequence>
<dbReference type="EMBL" id="AMZH03009133">
    <property type="protein sequence ID" value="RRT57489.1"/>
    <property type="molecule type" value="Genomic_DNA"/>
</dbReference>
<protein>
    <submittedName>
        <fullName evidence="1">Uncharacterized protein</fullName>
    </submittedName>
</protein>
<proteinExistence type="predicted"/>
<comment type="caution">
    <text evidence="1">The sequence shown here is derived from an EMBL/GenBank/DDBJ whole genome shotgun (WGS) entry which is preliminary data.</text>
</comment>
<reference evidence="1 2" key="1">
    <citation type="journal article" date="2014" name="Agronomy (Basel)">
        <title>A Draft Genome Sequence for Ensete ventricosum, the Drought-Tolerant Tree Against Hunger.</title>
        <authorList>
            <person name="Harrison J."/>
            <person name="Moore K.A."/>
            <person name="Paszkiewicz K."/>
            <person name="Jones T."/>
            <person name="Grant M."/>
            <person name="Ambacheew D."/>
            <person name="Muzemil S."/>
            <person name="Studholme D.J."/>
        </authorList>
    </citation>
    <scope>NUCLEOTIDE SEQUENCE [LARGE SCALE GENOMIC DNA]</scope>
</reference>
<dbReference type="AlphaFoldDB" id="A0A426Z0E9"/>
<gene>
    <name evidence="1" type="ORF">B296_00033422</name>
</gene>
<accession>A0A426Z0E9</accession>
<name>A0A426Z0E9_ENSVE</name>
<organism evidence="1 2">
    <name type="scientific">Ensete ventricosum</name>
    <name type="common">Abyssinian banana</name>
    <name type="synonym">Musa ensete</name>
    <dbReference type="NCBI Taxonomy" id="4639"/>
    <lineage>
        <taxon>Eukaryota</taxon>
        <taxon>Viridiplantae</taxon>
        <taxon>Streptophyta</taxon>
        <taxon>Embryophyta</taxon>
        <taxon>Tracheophyta</taxon>
        <taxon>Spermatophyta</taxon>
        <taxon>Magnoliopsida</taxon>
        <taxon>Liliopsida</taxon>
        <taxon>Zingiberales</taxon>
        <taxon>Musaceae</taxon>
        <taxon>Ensete</taxon>
    </lineage>
</organism>